<comment type="caution">
    <text evidence="1">The sequence shown here is derived from an EMBL/GenBank/DDBJ whole genome shotgun (WGS) entry which is preliminary data.</text>
</comment>
<accession>A0A916WIC3</accession>
<evidence type="ECO:0000313" key="2">
    <source>
        <dbReference type="Proteomes" id="UP000646478"/>
    </source>
</evidence>
<organism evidence="1 2">
    <name type="scientific">Brucella endophytica</name>
    <dbReference type="NCBI Taxonomy" id="1963359"/>
    <lineage>
        <taxon>Bacteria</taxon>
        <taxon>Pseudomonadati</taxon>
        <taxon>Pseudomonadota</taxon>
        <taxon>Alphaproteobacteria</taxon>
        <taxon>Hyphomicrobiales</taxon>
        <taxon>Brucellaceae</taxon>
        <taxon>Brucella/Ochrobactrum group</taxon>
        <taxon>Brucella</taxon>
    </lineage>
</organism>
<dbReference type="RefSeq" id="WP_188825115.1">
    <property type="nucleotide sequence ID" value="NZ_BMHH01000013.1"/>
</dbReference>
<gene>
    <name evidence="1" type="ORF">GCM10011491_31200</name>
</gene>
<dbReference type="EMBL" id="BMHH01000013">
    <property type="protein sequence ID" value="GGB00771.1"/>
    <property type="molecule type" value="Genomic_DNA"/>
</dbReference>
<name>A0A916WIC3_9HYPH</name>
<reference evidence="1" key="1">
    <citation type="journal article" date="2014" name="Int. J. Syst. Evol. Microbiol.">
        <title>Complete genome sequence of Corynebacterium casei LMG S-19264T (=DSM 44701T), isolated from a smear-ripened cheese.</title>
        <authorList>
            <consortium name="US DOE Joint Genome Institute (JGI-PGF)"/>
            <person name="Walter F."/>
            <person name="Albersmeier A."/>
            <person name="Kalinowski J."/>
            <person name="Ruckert C."/>
        </authorList>
    </citation>
    <scope>NUCLEOTIDE SEQUENCE</scope>
    <source>
        <strain evidence="1">CGMCC 1.15082</strain>
    </source>
</reference>
<dbReference type="AlphaFoldDB" id="A0A916WIC3"/>
<keyword evidence="2" id="KW-1185">Reference proteome</keyword>
<evidence type="ECO:0000313" key="1">
    <source>
        <dbReference type="EMBL" id="GGB00771.1"/>
    </source>
</evidence>
<protein>
    <submittedName>
        <fullName evidence="1">Uncharacterized protein</fullName>
    </submittedName>
</protein>
<sequence length="132" mass="14370">MIIVHNSEGRIQWISLNTDVDAYTANLRQQGYQCIVHDVDADPMRISQNYYVVAGCLTARPAITISRTEIQADGKENAIISGIPDGATVTIDGEGYEVSGGALEFTADNTGTYRISIDAWPTLPFSMEVTAR</sequence>
<proteinExistence type="predicted"/>
<dbReference type="Proteomes" id="UP000646478">
    <property type="component" value="Unassembled WGS sequence"/>
</dbReference>
<reference evidence="1" key="2">
    <citation type="submission" date="2020-09" db="EMBL/GenBank/DDBJ databases">
        <authorList>
            <person name="Sun Q."/>
            <person name="Zhou Y."/>
        </authorList>
    </citation>
    <scope>NUCLEOTIDE SEQUENCE</scope>
    <source>
        <strain evidence="1">CGMCC 1.15082</strain>
    </source>
</reference>